<protein>
    <submittedName>
        <fullName evidence="3">Coenzyme F420-reducing hydrogenase subunit beta</fullName>
    </submittedName>
</protein>
<evidence type="ECO:0000313" key="3">
    <source>
        <dbReference type="EMBL" id="SLN67318.1"/>
    </source>
</evidence>
<dbReference type="PANTHER" id="PTHR31332:SF0">
    <property type="entry name" value="7-HYDROXYMETHYL CHLOROPHYLL A REDUCTASE, CHLOROPLASTIC"/>
    <property type="match status" value="1"/>
</dbReference>
<accession>A0A1X7A1E5</accession>
<dbReference type="AlphaFoldDB" id="A0A1X7A1E5"/>
<dbReference type="InterPro" id="IPR007525">
    <property type="entry name" value="FrhB_FdhB_C"/>
</dbReference>
<keyword evidence="4" id="KW-1185">Reference proteome</keyword>
<dbReference type="OrthoDB" id="3247493at2"/>
<feature type="region of interest" description="Disordered" evidence="1">
    <location>
        <begin position="384"/>
        <end position="414"/>
    </location>
</feature>
<sequence length="414" mass="44715">MDDTVSHPQSVREVVENGLCIGCGLCEALAPDRWSMGMTAQGRLRPAPIAAELEAEDQPILAACPGCVSNATAEGDLEDPMWGKYIHIGEAWAGDDDIRFRAATGGVLTALAVHLLRSKKAGFILHCAADTENPMRTKWEISETAEQILQRAGSRYGPSDTLAGLEKALERGQAFAIIAKPCDAGAVSQRAKADPRLDALLVAVLVMVCGGASELGKSEDLLEEFGVTEDELTLFRYRGYGNPGPTRVETEDGRAFEKTYQEFWADESGWKIQSRCKLCPDAIGEAADVAALDIWPGGTPVGEDEGFNGIITRSKVGQDLVQAAVAAGDLVLGQDHDPRQLDDFQPHQVSKKHAVAARLRGLSKAGQPTYRHEGLRLESLDVRDEAEERGAFERAKAGRFKEEMPIHPRGDSNG</sequence>
<evidence type="ECO:0000259" key="2">
    <source>
        <dbReference type="PROSITE" id="PS51379"/>
    </source>
</evidence>
<dbReference type="InterPro" id="IPR007516">
    <property type="entry name" value="Co_F420_Hydgase/DH_bsu_N"/>
</dbReference>
<evidence type="ECO:0000256" key="1">
    <source>
        <dbReference type="SAM" id="MobiDB-lite"/>
    </source>
</evidence>
<dbReference type="InterPro" id="IPR017896">
    <property type="entry name" value="4Fe4S_Fe-S-bd"/>
</dbReference>
<dbReference type="Pfam" id="PF04432">
    <property type="entry name" value="FrhB_FdhB_C"/>
    <property type="match status" value="1"/>
</dbReference>
<proteinExistence type="predicted"/>
<dbReference type="RefSeq" id="WP_085807259.1">
    <property type="nucleotide sequence ID" value="NZ_FWFX01000014.1"/>
</dbReference>
<dbReference type="Pfam" id="PF04422">
    <property type="entry name" value="FrhB_FdhB_N"/>
    <property type="match status" value="1"/>
</dbReference>
<dbReference type="Proteomes" id="UP000193061">
    <property type="component" value="Unassembled WGS sequence"/>
</dbReference>
<dbReference type="PANTHER" id="PTHR31332">
    <property type="entry name" value="7-HYDROXYMETHYL CHLOROPHYLL A REDUCTASE, CHLOROPLASTIC"/>
    <property type="match status" value="1"/>
</dbReference>
<dbReference type="InterPro" id="IPR045220">
    <property type="entry name" value="FRHB/FDHB/HCAR-like"/>
</dbReference>
<reference evidence="3 4" key="1">
    <citation type="submission" date="2017-03" db="EMBL/GenBank/DDBJ databases">
        <authorList>
            <person name="Afonso C.L."/>
            <person name="Miller P.J."/>
            <person name="Scott M.A."/>
            <person name="Spackman E."/>
            <person name="Goraichik I."/>
            <person name="Dimitrov K.M."/>
            <person name="Suarez D.L."/>
            <person name="Swayne D.E."/>
        </authorList>
    </citation>
    <scope>NUCLEOTIDE SEQUENCE [LARGE SCALE GENOMIC DNA]</scope>
    <source>
        <strain evidence="3 4">CECT 7450</strain>
    </source>
</reference>
<evidence type="ECO:0000313" key="4">
    <source>
        <dbReference type="Proteomes" id="UP000193061"/>
    </source>
</evidence>
<name>A0A1X7A1E5_9RHOB</name>
<dbReference type="GO" id="GO:0033354">
    <property type="term" value="P:chlorophyll cycle"/>
    <property type="evidence" value="ECO:0007669"/>
    <property type="project" value="TreeGrafter"/>
</dbReference>
<dbReference type="Gene3D" id="3.30.70.20">
    <property type="match status" value="1"/>
</dbReference>
<dbReference type="GO" id="GO:0090415">
    <property type="term" value="F:7-hydroxymethyl chlorophyll a reductase activity"/>
    <property type="evidence" value="ECO:0007669"/>
    <property type="project" value="TreeGrafter"/>
</dbReference>
<feature type="domain" description="4Fe-4S ferredoxin-type" evidence="2">
    <location>
        <begin position="11"/>
        <end position="39"/>
    </location>
</feature>
<gene>
    <name evidence="3" type="ORF">ROA7450_03593</name>
</gene>
<dbReference type="PROSITE" id="PS51379">
    <property type="entry name" value="4FE4S_FER_2"/>
    <property type="match status" value="1"/>
</dbReference>
<organism evidence="3 4">
    <name type="scientific">Roseovarius albus</name>
    <dbReference type="NCBI Taxonomy" id="1247867"/>
    <lineage>
        <taxon>Bacteria</taxon>
        <taxon>Pseudomonadati</taxon>
        <taxon>Pseudomonadota</taxon>
        <taxon>Alphaproteobacteria</taxon>
        <taxon>Rhodobacterales</taxon>
        <taxon>Roseobacteraceae</taxon>
        <taxon>Roseovarius</taxon>
    </lineage>
</organism>
<dbReference type="EMBL" id="FWFX01000014">
    <property type="protein sequence ID" value="SLN67318.1"/>
    <property type="molecule type" value="Genomic_DNA"/>
</dbReference>